<dbReference type="InterPro" id="IPR018977">
    <property type="entry name" value="NurA_domain"/>
</dbReference>
<protein>
    <submittedName>
        <fullName evidence="2">DNA double-strand break repair nuclease NurA</fullName>
    </submittedName>
</protein>
<organism evidence="2 3">
    <name type="scientific">Sediminibacterium roseum</name>
    <dbReference type="NCBI Taxonomy" id="1978412"/>
    <lineage>
        <taxon>Bacteria</taxon>
        <taxon>Pseudomonadati</taxon>
        <taxon>Bacteroidota</taxon>
        <taxon>Chitinophagia</taxon>
        <taxon>Chitinophagales</taxon>
        <taxon>Chitinophagaceae</taxon>
        <taxon>Sediminibacterium</taxon>
    </lineage>
</organism>
<evidence type="ECO:0000259" key="1">
    <source>
        <dbReference type="Pfam" id="PF09376"/>
    </source>
</evidence>
<dbReference type="RefSeq" id="WP_161819217.1">
    <property type="nucleotide sequence ID" value="NZ_JAACJS010000015.1"/>
</dbReference>
<accession>A0ABW9ZUS6</accession>
<dbReference type="Proteomes" id="UP000753802">
    <property type="component" value="Unassembled WGS sequence"/>
</dbReference>
<dbReference type="EMBL" id="JAACJS010000015">
    <property type="protein sequence ID" value="NCI50912.1"/>
    <property type="molecule type" value="Genomic_DNA"/>
</dbReference>
<proteinExistence type="predicted"/>
<keyword evidence="3" id="KW-1185">Reference proteome</keyword>
<feature type="domain" description="NurA" evidence="1">
    <location>
        <begin position="59"/>
        <end position="433"/>
    </location>
</feature>
<comment type="caution">
    <text evidence="2">The sequence shown here is derived from an EMBL/GenBank/DDBJ whole genome shotgun (WGS) entry which is preliminary data.</text>
</comment>
<gene>
    <name evidence="2" type="ORF">GWC95_13345</name>
</gene>
<reference evidence="2 3" key="1">
    <citation type="submission" date="2020-01" db="EMBL/GenBank/DDBJ databases">
        <title>Genome analysis.</title>
        <authorList>
            <person name="Wu S."/>
            <person name="Wang G."/>
        </authorList>
    </citation>
    <scope>NUCLEOTIDE SEQUENCE [LARGE SCALE GENOMIC DNA]</scope>
    <source>
        <strain evidence="2 3">SYL130</strain>
    </source>
</reference>
<evidence type="ECO:0000313" key="3">
    <source>
        <dbReference type="Proteomes" id="UP000753802"/>
    </source>
</evidence>
<dbReference type="Pfam" id="PF09376">
    <property type="entry name" value="NurA"/>
    <property type="match status" value="1"/>
</dbReference>
<sequence length="456" mass="51841">MSLEGEFGSYEPLRRILDSPRIQELQDRMLIRLHDGDDAKETILVQKANLPESNYQPDLVLAIDGDSRAYKPANGFPGAEIGYVTIASVLIDMQQINELAKEEFISPKKFREMEKASTFESVFPGNNMIVTGESSPKSSLRRYLFDEMQRQSIFSEGETLLDTYEYLLKIKRSRFPDSEKSMPDSPIEGIDEKMTYGYGEFPCKHTGKPLFSTDALRLHELMTPSGSNGELFGQIKSTLEKLWLIHILRAFERKGWLATLRRVAFIMDGPLAVFSTSSWLAKTIAIELRRLNDLQKTMNGNDLLLIGIEKSGSFYKHFTDIDTSIDGLTDKFPRQSALLLTDSYIKENIIYSESIKPYGQDTYFGRKLFYKTNNGQKLVAVLATYTDAQKDLETATPDQFPRLNDVMNLLDHLGSNQYPNSVSALISAHSEAVTPLYIGKRIFEDIAREIRERSLR</sequence>
<evidence type="ECO:0000313" key="2">
    <source>
        <dbReference type="EMBL" id="NCI50912.1"/>
    </source>
</evidence>
<name>A0ABW9ZUS6_9BACT</name>